<feature type="transmembrane region" description="Helical" evidence="2">
    <location>
        <begin position="739"/>
        <end position="759"/>
    </location>
</feature>
<evidence type="ECO:0000313" key="4">
    <source>
        <dbReference type="Proteomes" id="UP000190061"/>
    </source>
</evidence>
<dbReference type="RefSeq" id="WP_078758884.1">
    <property type="nucleotide sequence ID" value="NZ_FUXP01000010.1"/>
</dbReference>
<keyword evidence="4" id="KW-1185">Reference proteome</keyword>
<feature type="compositionally biased region" description="Pro residues" evidence="1">
    <location>
        <begin position="93"/>
        <end position="105"/>
    </location>
</feature>
<dbReference type="PANTHER" id="PTHR38434:SF1">
    <property type="entry name" value="BLL2549 PROTEIN"/>
    <property type="match status" value="1"/>
</dbReference>
<gene>
    <name evidence="3" type="ORF">SAMN02745674_02337</name>
</gene>
<dbReference type="InterPro" id="IPR019286">
    <property type="entry name" value="DUF2339_TM"/>
</dbReference>
<feature type="transmembrane region" description="Helical" evidence="2">
    <location>
        <begin position="416"/>
        <end position="437"/>
    </location>
</feature>
<feature type="region of interest" description="Disordered" evidence="1">
    <location>
        <begin position="48"/>
        <end position="127"/>
    </location>
</feature>
<feature type="transmembrane region" description="Helical" evidence="2">
    <location>
        <begin position="641"/>
        <end position="663"/>
    </location>
</feature>
<keyword evidence="2" id="KW-1133">Transmembrane helix</keyword>
<name>A0A1T4RS92_9GAMM</name>
<keyword evidence="2" id="KW-0812">Transmembrane</keyword>
<feature type="transmembrane region" description="Helical" evidence="2">
    <location>
        <begin position="582"/>
        <end position="603"/>
    </location>
</feature>
<feature type="transmembrane region" description="Helical" evidence="2">
    <location>
        <begin position="6"/>
        <end position="26"/>
    </location>
</feature>
<feature type="transmembrane region" description="Helical" evidence="2">
    <location>
        <begin position="257"/>
        <end position="276"/>
    </location>
</feature>
<feature type="transmembrane region" description="Helical" evidence="2">
    <location>
        <begin position="860"/>
        <end position="882"/>
    </location>
</feature>
<dbReference type="AlphaFoldDB" id="A0A1T4RS92"/>
<dbReference type="STRING" id="1122188.SAMN02745674_02337"/>
<feature type="transmembrane region" description="Helical" evidence="2">
    <location>
        <begin position="306"/>
        <end position="325"/>
    </location>
</feature>
<evidence type="ECO:0000256" key="1">
    <source>
        <dbReference type="SAM" id="MobiDB-lite"/>
    </source>
</evidence>
<feature type="transmembrane region" description="Helical" evidence="2">
    <location>
        <begin position="282"/>
        <end position="301"/>
    </location>
</feature>
<dbReference type="Proteomes" id="UP000190061">
    <property type="component" value="Unassembled WGS sequence"/>
</dbReference>
<feature type="transmembrane region" description="Helical" evidence="2">
    <location>
        <begin position="771"/>
        <end position="788"/>
    </location>
</feature>
<dbReference type="OrthoDB" id="207428at2"/>
<keyword evidence="2" id="KW-0472">Membrane</keyword>
<organism evidence="3 4">
    <name type="scientific">Lysobacter spongiicola DSM 21749</name>
    <dbReference type="NCBI Taxonomy" id="1122188"/>
    <lineage>
        <taxon>Bacteria</taxon>
        <taxon>Pseudomonadati</taxon>
        <taxon>Pseudomonadota</taxon>
        <taxon>Gammaproteobacteria</taxon>
        <taxon>Lysobacterales</taxon>
        <taxon>Lysobacteraceae</taxon>
        <taxon>Novilysobacter</taxon>
    </lineage>
</organism>
<feature type="transmembrane region" description="Helical" evidence="2">
    <location>
        <begin position="469"/>
        <end position="486"/>
    </location>
</feature>
<reference evidence="3 4" key="1">
    <citation type="submission" date="2017-02" db="EMBL/GenBank/DDBJ databases">
        <authorList>
            <person name="Peterson S.W."/>
        </authorList>
    </citation>
    <scope>NUCLEOTIDE SEQUENCE [LARGE SCALE GENOMIC DNA]</scope>
    <source>
        <strain evidence="3 4">DSM 21749</strain>
    </source>
</reference>
<evidence type="ECO:0000313" key="3">
    <source>
        <dbReference type="EMBL" id="SKA18706.1"/>
    </source>
</evidence>
<feature type="transmembrane region" description="Helical" evidence="2">
    <location>
        <begin position="443"/>
        <end position="460"/>
    </location>
</feature>
<evidence type="ECO:0000256" key="2">
    <source>
        <dbReference type="SAM" id="Phobius"/>
    </source>
</evidence>
<protein>
    <submittedName>
        <fullName evidence="3">Uncharacterized membrane protein</fullName>
    </submittedName>
</protein>
<feature type="transmembrane region" description="Helical" evidence="2">
    <location>
        <begin position="669"/>
        <end position="687"/>
    </location>
</feature>
<dbReference type="PANTHER" id="PTHR38434">
    <property type="entry name" value="BLL2549 PROTEIN"/>
    <property type="match status" value="1"/>
</dbReference>
<feature type="transmembrane region" description="Helical" evidence="2">
    <location>
        <begin position="526"/>
        <end position="545"/>
    </location>
</feature>
<feature type="transmembrane region" description="Helical" evidence="2">
    <location>
        <begin position="367"/>
        <end position="384"/>
    </location>
</feature>
<accession>A0A1T4RS92</accession>
<feature type="transmembrane region" description="Helical" evidence="2">
    <location>
        <begin position="390"/>
        <end position="409"/>
    </location>
</feature>
<feature type="transmembrane region" description="Helical" evidence="2">
    <location>
        <begin position="808"/>
        <end position="828"/>
    </location>
</feature>
<dbReference type="PIRSF" id="PIRSF035905">
    <property type="entry name" value="UCP035905_mp"/>
    <property type="match status" value="1"/>
</dbReference>
<feature type="transmembrane region" description="Helical" evidence="2">
    <location>
        <begin position="609"/>
        <end position="629"/>
    </location>
</feature>
<feature type="transmembrane region" description="Helical" evidence="2">
    <location>
        <begin position="179"/>
        <end position="196"/>
    </location>
</feature>
<feature type="transmembrane region" description="Helical" evidence="2">
    <location>
        <begin position="147"/>
        <end position="167"/>
    </location>
</feature>
<feature type="transmembrane region" description="Helical" evidence="2">
    <location>
        <begin position="557"/>
        <end position="575"/>
    </location>
</feature>
<feature type="transmembrane region" description="Helical" evidence="2">
    <location>
        <begin position="337"/>
        <end position="355"/>
    </location>
</feature>
<feature type="region of interest" description="Disordered" evidence="1">
    <location>
        <begin position="886"/>
        <end position="905"/>
    </location>
</feature>
<feature type="transmembrane region" description="Helical" evidence="2">
    <location>
        <begin position="708"/>
        <end position="727"/>
    </location>
</feature>
<sequence>MESVFVLVLLAVLAVPVLAIVALVMVSSLKGRVAELESQVAKLAAASAARQEPARQPAPAPQARPAQAPEVDAARPAPPPPAAHPPADRPVPHTSPSPSPSPSPAAPVAARSASAAPSAFAKPGPVRPSPLEVAAGTVRRWFTEGNVPVKVGMLVLFAGVAALLKHASDQGWMTFPIELRLAGVALAAIAGLVLGWRQRIPRRNFALALQGGAVGVLLLVVFAAAKMYGLMPIGAAFGLSVVLVAGLGVLAVRQDAIALAVLGILAGFLAPIWLSTGSGNHVALFGYYALLNLGIFAVAWWRPWRVLNLMGFGFTFGIGAAWGAARYDSADFATTQPFLALFFVLYLLIPILYAWRRGGAKRGVVDGSLVFGTPLVAFSLQAGLLEGDRMPLAFCALGLGALYAALAWWLRGRERFGLLATSHAVLAVGFATLAVPLALSAKATASVFALEGAALVWLGLRQERRLPQLAGAVLQVMAAVAFFIGLDEPSALAARPVANAWAMGAALISLAGFATAWSYQRNGSTRLALGFYAWALAWWLGNAGAEIESFVPLASGAHAWLAFLGLTAAIAAHAHRRWPAPALAWTVAATLALALPLAWMQAVDAGHPFAGYGVFAWGAYALAGWYGLASLRRDPSNVLTLAHGAWLWAWTAAAAFGLSYLTTQAGLAHGWRIAAFALPVLAMMALVQWHPARVGAPVAARFGDWRQLLQGSVVVVLAGGWLLALFAEGGSAPLPWIPVLNPLELVQLAAVVLLGLWAASTLAPDALRTHRPVWLAGAGFLLASAVTLRATHQWGQVPWDAMMFRESVVQTSLTVLWSVLGVIGWIIGSRRGHRALWLAGAVLMAVVLAKLVLIDRQHLGNLFGILSFLAYGVLCTVVGYIAPAPPKAAGADTEPPAATPVGESA</sequence>
<dbReference type="EMBL" id="FUXP01000010">
    <property type="protein sequence ID" value="SKA18706.1"/>
    <property type="molecule type" value="Genomic_DNA"/>
</dbReference>
<dbReference type="Pfam" id="PF10101">
    <property type="entry name" value="DUF2339"/>
    <property type="match status" value="1"/>
</dbReference>
<feature type="compositionally biased region" description="Low complexity" evidence="1">
    <location>
        <begin position="63"/>
        <end position="75"/>
    </location>
</feature>
<feature type="transmembrane region" description="Helical" evidence="2">
    <location>
        <begin position="230"/>
        <end position="250"/>
    </location>
</feature>
<feature type="transmembrane region" description="Helical" evidence="2">
    <location>
        <begin position="205"/>
        <end position="224"/>
    </location>
</feature>
<feature type="transmembrane region" description="Helical" evidence="2">
    <location>
        <begin position="498"/>
        <end position="519"/>
    </location>
</feature>
<proteinExistence type="predicted"/>
<feature type="compositionally biased region" description="Low complexity" evidence="1">
    <location>
        <begin position="106"/>
        <end position="124"/>
    </location>
</feature>
<feature type="transmembrane region" description="Helical" evidence="2">
    <location>
        <begin position="835"/>
        <end position="854"/>
    </location>
</feature>
<dbReference type="InterPro" id="IPR014600">
    <property type="entry name" value="UCP035905_mem"/>
</dbReference>